<evidence type="ECO:0000313" key="2">
    <source>
        <dbReference type="EMBL" id="MDH5824275.1"/>
    </source>
</evidence>
<dbReference type="Gene3D" id="3.40.50.1820">
    <property type="entry name" value="alpha/beta hydrolase"/>
    <property type="match status" value="1"/>
</dbReference>
<comment type="caution">
    <text evidence="2">The sequence shown here is derived from an EMBL/GenBank/DDBJ whole genome shotgun (WGS) entry which is preliminary data.</text>
</comment>
<dbReference type="InterPro" id="IPR002925">
    <property type="entry name" value="Dienelactn_hydro"/>
</dbReference>
<dbReference type="SUPFAM" id="SSF53474">
    <property type="entry name" value="alpha/beta-Hydrolases"/>
    <property type="match status" value="1"/>
</dbReference>
<dbReference type="Pfam" id="PF01738">
    <property type="entry name" value="DLH"/>
    <property type="match status" value="1"/>
</dbReference>
<dbReference type="EMBL" id="JARXRM010000043">
    <property type="protein sequence ID" value="MDH5824275.1"/>
    <property type="molecule type" value="Genomic_DNA"/>
</dbReference>
<dbReference type="PANTHER" id="PTHR46623">
    <property type="entry name" value="CARBOXYMETHYLENEBUTENOLIDASE-RELATED"/>
    <property type="match status" value="1"/>
</dbReference>
<keyword evidence="3" id="KW-1185">Reference proteome</keyword>
<feature type="domain" description="Dienelactone hydrolase" evidence="1">
    <location>
        <begin position="22"/>
        <end position="221"/>
    </location>
</feature>
<dbReference type="RefSeq" id="WP_280575572.1">
    <property type="nucleotide sequence ID" value="NZ_JARXRM010000043.1"/>
</dbReference>
<evidence type="ECO:0000313" key="3">
    <source>
        <dbReference type="Proteomes" id="UP001156940"/>
    </source>
</evidence>
<keyword evidence="2" id="KW-0378">Hydrolase</keyword>
<name>A0ABT6JBT0_9GAMM</name>
<dbReference type="EC" id="3.1.-.-" evidence="2"/>
<protein>
    <submittedName>
        <fullName evidence="2">Dienelactone hydrolase family protein</fullName>
        <ecNumber evidence="2">3.1.-.-</ecNumber>
    </submittedName>
</protein>
<accession>A0ABT6JBT0</accession>
<dbReference type="GO" id="GO:0016787">
    <property type="term" value="F:hydrolase activity"/>
    <property type="evidence" value="ECO:0007669"/>
    <property type="project" value="UniProtKB-KW"/>
</dbReference>
<organism evidence="2 3">
    <name type="scientific">Luteimonas endophytica</name>
    <dbReference type="NCBI Taxonomy" id="3042023"/>
    <lineage>
        <taxon>Bacteria</taxon>
        <taxon>Pseudomonadati</taxon>
        <taxon>Pseudomonadota</taxon>
        <taxon>Gammaproteobacteria</taxon>
        <taxon>Lysobacterales</taxon>
        <taxon>Lysobacteraceae</taxon>
        <taxon>Luteimonas</taxon>
    </lineage>
</organism>
<reference evidence="2 3" key="1">
    <citation type="submission" date="2023-04" db="EMBL/GenBank/DDBJ databases">
        <title>Luteimonas endophyticus RD2P54.</title>
        <authorList>
            <person name="Sun J.-Q."/>
        </authorList>
    </citation>
    <scope>NUCLEOTIDE SEQUENCE [LARGE SCALE GENOMIC DNA]</scope>
    <source>
        <strain evidence="2 3">RD2P54</strain>
    </source>
</reference>
<evidence type="ECO:0000259" key="1">
    <source>
        <dbReference type="Pfam" id="PF01738"/>
    </source>
</evidence>
<proteinExistence type="predicted"/>
<dbReference type="Proteomes" id="UP001156940">
    <property type="component" value="Unassembled WGS sequence"/>
</dbReference>
<dbReference type="InterPro" id="IPR029058">
    <property type="entry name" value="AB_hydrolase_fold"/>
</dbReference>
<sequence length="223" mass="23933">MGRDIAISTAHGTVCGWRADPPHGAPLGGLVVIQEIFGVNQHMRTVVERYAAEGYVTLAPALYDPVERHVELDYGEEGFAHGRELAAALGFDRAVQLVSAAAALLRGEGHKTAAIGFCWGGSVAFLANTRLGLPAVSYYGARTVPFLGEPLRAPMLLHFGADDASIPAGDIEAHRQRLPEAQIHVYEGAGHAFNRDVDPRHYHAASAALAHRRTLQFLEEALA</sequence>
<dbReference type="InterPro" id="IPR051049">
    <property type="entry name" value="Dienelactone_hydrolase-like"/>
</dbReference>
<gene>
    <name evidence="2" type="ORF">QFW77_14955</name>
</gene>
<dbReference type="PANTHER" id="PTHR46623:SF6">
    <property type="entry name" value="ALPHA_BETA-HYDROLASES SUPERFAMILY PROTEIN"/>
    <property type="match status" value="1"/>
</dbReference>